<feature type="compositionally biased region" description="Polar residues" evidence="1">
    <location>
        <begin position="187"/>
        <end position="196"/>
    </location>
</feature>
<dbReference type="EMBL" id="CADCXV010000613">
    <property type="protein sequence ID" value="CAB0031047.1"/>
    <property type="molecule type" value="Genomic_DNA"/>
</dbReference>
<evidence type="ECO:0000256" key="1">
    <source>
        <dbReference type="SAM" id="MobiDB-lite"/>
    </source>
</evidence>
<feature type="compositionally biased region" description="Basic residues" evidence="1">
    <location>
        <begin position="174"/>
        <end position="185"/>
    </location>
</feature>
<gene>
    <name evidence="2" type="ORF">TBRA_LOCUS3029</name>
</gene>
<accession>A0A6H5I7S7</accession>
<organism evidence="2 3">
    <name type="scientific">Trichogramma brassicae</name>
    <dbReference type="NCBI Taxonomy" id="86971"/>
    <lineage>
        <taxon>Eukaryota</taxon>
        <taxon>Metazoa</taxon>
        <taxon>Ecdysozoa</taxon>
        <taxon>Arthropoda</taxon>
        <taxon>Hexapoda</taxon>
        <taxon>Insecta</taxon>
        <taxon>Pterygota</taxon>
        <taxon>Neoptera</taxon>
        <taxon>Endopterygota</taxon>
        <taxon>Hymenoptera</taxon>
        <taxon>Apocrita</taxon>
        <taxon>Proctotrupomorpha</taxon>
        <taxon>Chalcidoidea</taxon>
        <taxon>Trichogrammatidae</taxon>
        <taxon>Trichogramma</taxon>
    </lineage>
</organism>
<keyword evidence="3" id="KW-1185">Reference proteome</keyword>
<feature type="region of interest" description="Disordered" evidence="1">
    <location>
        <begin position="174"/>
        <end position="201"/>
    </location>
</feature>
<dbReference type="AlphaFoldDB" id="A0A6H5I7S7"/>
<proteinExistence type="predicted"/>
<name>A0A6H5I7S7_9HYME</name>
<protein>
    <submittedName>
        <fullName evidence="2">Uncharacterized protein</fullName>
    </submittedName>
</protein>
<feature type="region of interest" description="Disordered" evidence="1">
    <location>
        <begin position="1"/>
        <end position="54"/>
    </location>
</feature>
<feature type="compositionally biased region" description="Basic and acidic residues" evidence="1">
    <location>
        <begin position="24"/>
        <end position="36"/>
    </location>
</feature>
<dbReference type="Proteomes" id="UP000479190">
    <property type="component" value="Unassembled WGS sequence"/>
</dbReference>
<evidence type="ECO:0000313" key="2">
    <source>
        <dbReference type="EMBL" id="CAB0031047.1"/>
    </source>
</evidence>
<reference evidence="2 3" key="1">
    <citation type="submission" date="2020-02" db="EMBL/GenBank/DDBJ databases">
        <authorList>
            <person name="Ferguson B K."/>
        </authorList>
    </citation>
    <scope>NUCLEOTIDE SEQUENCE [LARGE SCALE GENOMIC DNA]</scope>
</reference>
<feature type="compositionally biased region" description="Basic and acidic residues" evidence="1">
    <location>
        <begin position="1"/>
        <end position="14"/>
    </location>
</feature>
<sequence length="337" mass="38371">MERRAEQRSRRTKELSQPSARAMGTDRAESSRERTTPPHAYRSSASTPLLESGVEADPSSVAAVRVQGIGARDSTRLRSLLRVLPLRDYTASYCSELEVCPHARLVRGLHMRALPIYVHQDVVNLKAFERLVQANTCNITERRALRITSRRRENINKRPQSNFELVDRLRVSSRRTTPHHRRVHRQNCAQAESDSGSADGFSCARCSRGIASRRRSTSFFAERYSIRSRASVTPPHESLWHGICAPVLASHALHTLVRASREPNAEEAKKKRRERDFSFTWRTGMRRVISRDVRKLITASHKLLQLARTYIRVASQLHGFPYIGASSSEILLLDMEI</sequence>
<evidence type="ECO:0000313" key="3">
    <source>
        <dbReference type="Proteomes" id="UP000479190"/>
    </source>
</evidence>